<accession>A0A0R1RIB8</accession>
<evidence type="ECO:0000256" key="4">
    <source>
        <dbReference type="ARBA" id="ARBA00022741"/>
    </source>
</evidence>
<dbReference type="PANTHER" id="PTHR43423:SF10">
    <property type="entry name" value="PHOSPHATE IMPORT ATP-BINDING PROTEIN PSTB 2"/>
    <property type="match status" value="1"/>
</dbReference>
<dbReference type="InterPro" id="IPR027417">
    <property type="entry name" value="P-loop_NTPase"/>
</dbReference>
<dbReference type="GO" id="GO:0005315">
    <property type="term" value="F:phosphate transmembrane transporter activity"/>
    <property type="evidence" value="ECO:0007669"/>
    <property type="project" value="InterPro"/>
</dbReference>
<dbReference type="InterPro" id="IPR003439">
    <property type="entry name" value="ABC_transporter-like_ATP-bd"/>
</dbReference>
<keyword evidence="6" id="KW-1278">Translocase</keyword>
<dbReference type="GO" id="GO:0016020">
    <property type="term" value="C:membrane"/>
    <property type="evidence" value="ECO:0007669"/>
    <property type="project" value="InterPro"/>
</dbReference>
<dbReference type="Pfam" id="PF00005">
    <property type="entry name" value="ABC_tran"/>
    <property type="match status" value="1"/>
</dbReference>
<dbReference type="KEGG" id="lol:LACOL_0634"/>
<evidence type="ECO:0000256" key="5">
    <source>
        <dbReference type="ARBA" id="ARBA00022840"/>
    </source>
</evidence>
<reference evidence="9 10" key="1">
    <citation type="journal article" date="2015" name="Genome Announc.">
        <title>Expanding the biotechnology potential of lactobacilli through comparative genomics of 213 strains and associated genera.</title>
        <authorList>
            <person name="Sun Z."/>
            <person name="Harris H.M."/>
            <person name="McCann A."/>
            <person name="Guo C."/>
            <person name="Argimon S."/>
            <person name="Zhang W."/>
            <person name="Yang X."/>
            <person name="Jeffery I.B."/>
            <person name="Cooney J.C."/>
            <person name="Kagawa T.F."/>
            <person name="Liu W."/>
            <person name="Song Y."/>
            <person name="Salvetti E."/>
            <person name="Wrobel A."/>
            <person name="Rasinkangas P."/>
            <person name="Parkhill J."/>
            <person name="Rea M.C."/>
            <person name="O'Sullivan O."/>
            <person name="Ritari J."/>
            <person name="Douillard F.P."/>
            <person name="Paul Ross R."/>
            <person name="Yang R."/>
            <person name="Briner A.E."/>
            <person name="Felis G.E."/>
            <person name="de Vos W.M."/>
            <person name="Barrangou R."/>
            <person name="Klaenhammer T.R."/>
            <person name="Caufield P.W."/>
            <person name="Cui Y."/>
            <person name="Zhang H."/>
            <person name="O'Toole P.W."/>
        </authorList>
    </citation>
    <scope>NUCLEOTIDE SEQUENCE [LARGE SCALE GENOMIC DNA]</scope>
    <source>
        <strain evidence="9 10">DSM 15707</strain>
    </source>
</reference>
<dbReference type="OrthoDB" id="9802185at2"/>
<comment type="caution">
    <text evidence="9">The sequence shown here is derived from an EMBL/GenBank/DDBJ whole genome shotgun (WGS) entry which is preliminary data.</text>
</comment>
<dbReference type="STRING" id="1423778.FC70_GL000661"/>
<proteinExistence type="predicted"/>
<evidence type="ECO:0000256" key="7">
    <source>
        <dbReference type="ARBA" id="ARBA00023136"/>
    </source>
</evidence>
<evidence type="ECO:0000256" key="2">
    <source>
        <dbReference type="ARBA" id="ARBA00022475"/>
    </source>
</evidence>
<dbReference type="SUPFAM" id="SSF52540">
    <property type="entry name" value="P-loop containing nucleoside triphosphate hydrolases"/>
    <property type="match status" value="1"/>
</dbReference>
<keyword evidence="5" id="KW-0067">ATP-binding</keyword>
<evidence type="ECO:0000256" key="6">
    <source>
        <dbReference type="ARBA" id="ARBA00022967"/>
    </source>
</evidence>
<evidence type="ECO:0000256" key="1">
    <source>
        <dbReference type="ARBA" id="ARBA00022448"/>
    </source>
</evidence>
<dbReference type="Proteomes" id="UP000051697">
    <property type="component" value="Unassembled WGS sequence"/>
</dbReference>
<keyword evidence="7" id="KW-0472">Membrane</keyword>
<keyword evidence="10" id="KW-1185">Reference proteome</keyword>
<dbReference type="PROSITE" id="PS00211">
    <property type="entry name" value="ABC_TRANSPORTER_1"/>
    <property type="match status" value="1"/>
</dbReference>
<feature type="domain" description="ABC transporter" evidence="8">
    <location>
        <begin position="14"/>
        <end position="253"/>
    </location>
</feature>
<dbReference type="CDD" id="cd03260">
    <property type="entry name" value="ABC_PstB_phosphate_transporter"/>
    <property type="match status" value="1"/>
</dbReference>
<keyword evidence="3" id="KW-0592">Phosphate transport</keyword>
<dbReference type="SMART" id="SM00382">
    <property type="entry name" value="AAA"/>
    <property type="match status" value="1"/>
</dbReference>
<keyword evidence="1" id="KW-0813">Transport</keyword>
<name>A0A0R1RIB8_9LACO</name>
<dbReference type="InterPro" id="IPR003593">
    <property type="entry name" value="AAA+_ATPase"/>
</dbReference>
<dbReference type="NCBIfam" id="TIGR00972">
    <property type="entry name" value="3a0107s01c2"/>
    <property type="match status" value="1"/>
</dbReference>
<dbReference type="InterPro" id="IPR005670">
    <property type="entry name" value="PstB-like"/>
</dbReference>
<organism evidence="9 10">
    <name type="scientific">Paucilactobacillus oligofermentans DSM 15707 = LMG 22743</name>
    <dbReference type="NCBI Taxonomy" id="1423778"/>
    <lineage>
        <taxon>Bacteria</taxon>
        <taxon>Bacillati</taxon>
        <taxon>Bacillota</taxon>
        <taxon>Bacilli</taxon>
        <taxon>Lactobacillales</taxon>
        <taxon>Lactobacillaceae</taxon>
        <taxon>Paucilactobacillus</taxon>
    </lineage>
</organism>
<dbReference type="EMBL" id="AZFE01000030">
    <property type="protein sequence ID" value="KRL56073.1"/>
    <property type="molecule type" value="Genomic_DNA"/>
</dbReference>
<evidence type="ECO:0000313" key="10">
    <source>
        <dbReference type="Proteomes" id="UP000051697"/>
    </source>
</evidence>
<keyword evidence="4" id="KW-0547">Nucleotide-binding</keyword>
<dbReference type="GO" id="GO:0035435">
    <property type="term" value="P:phosphate ion transmembrane transport"/>
    <property type="evidence" value="ECO:0007669"/>
    <property type="project" value="InterPro"/>
</dbReference>
<keyword evidence="2" id="KW-1003">Cell membrane</keyword>
<dbReference type="PROSITE" id="PS50893">
    <property type="entry name" value="ABC_TRANSPORTER_2"/>
    <property type="match status" value="1"/>
</dbReference>
<evidence type="ECO:0000259" key="8">
    <source>
        <dbReference type="PROSITE" id="PS50893"/>
    </source>
</evidence>
<dbReference type="InterPro" id="IPR017871">
    <property type="entry name" value="ABC_transporter-like_CS"/>
</dbReference>
<dbReference type="PANTHER" id="PTHR43423">
    <property type="entry name" value="ABC TRANSPORTER I FAMILY MEMBER 17"/>
    <property type="match status" value="1"/>
</dbReference>
<gene>
    <name evidence="9" type="ORF">FC70_GL000661</name>
</gene>
<dbReference type="PATRIC" id="fig|1423778.4.peg.689"/>
<evidence type="ECO:0000256" key="3">
    <source>
        <dbReference type="ARBA" id="ARBA00022592"/>
    </source>
</evidence>
<dbReference type="GO" id="GO:0016887">
    <property type="term" value="F:ATP hydrolysis activity"/>
    <property type="evidence" value="ECO:0007669"/>
    <property type="project" value="InterPro"/>
</dbReference>
<evidence type="ECO:0000313" key="9">
    <source>
        <dbReference type="EMBL" id="KRL56073.1"/>
    </source>
</evidence>
<dbReference type="AlphaFoldDB" id="A0A0R1RIB8"/>
<dbReference type="RefSeq" id="WP_057889632.1">
    <property type="nucleotide sequence ID" value="NZ_AZFE01000030.1"/>
</dbReference>
<protein>
    <submittedName>
        <fullName evidence="9">Phosphate ABC transporter ATPase</fullName>
    </submittedName>
</protein>
<sequence length="258" mass="29302">MDTFIAPTNLELAIETKNLEVIYGDNQAVFDSSLEFPRHKITAIIGASGSGKSTYLRSLNRMHDKSVTVNGQIIYRSVDINQPKINEYEVRKQIGMVFQRPNPFAKSIRNNITFALKKNGITDSRVLEERIETSLKEAALWDEVKDDLDKSALELSGGQQQRLCIARSLSLRPDILLMDEPASALDPISTEKVEATMRKLRKDYTIIIVTHNMQQASRVSDYTAFFHQGRVIEFNRTQDVFQTPHVKMTEDYISGNFG</sequence>
<dbReference type="GO" id="GO:0005524">
    <property type="term" value="F:ATP binding"/>
    <property type="evidence" value="ECO:0007669"/>
    <property type="project" value="UniProtKB-KW"/>
</dbReference>
<dbReference type="Gene3D" id="3.40.50.300">
    <property type="entry name" value="P-loop containing nucleotide triphosphate hydrolases"/>
    <property type="match status" value="1"/>
</dbReference>